<dbReference type="GO" id="GO:0016788">
    <property type="term" value="F:hydrolase activity, acting on ester bonds"/>
    <property type="evidence" value="ECO:0007669"/>
    <property type="project" value="UniProtKB-ARBA"/>
</dbReference>
<feature type="domain" description="SGNH hydrolase-type esterase" evidence="2">
    <location>
        <begin position="159"/>
        <end position="323"/>
    </location>
</feature>
<dbReference type="SUPFAM" id="SSF52266">
    <property type="entry name" value="SGNH hydrolase"/>
    <property type="match status" value="1"/>
</dbReference>
<dbReference type="PANTHER" id="PTHR30383">
    <property type="entry name" value="THIOESTERASE 1/PROTEASE 1/LYSOPHOSPHOLIPASE L1"/>
    <property type="match status" value="1"/>
</dbReference>
<evidence type="ECO:0000259" key="2">
    <source>
        <dbReference type="Pfam" id="PF13472"/>
    </source>
</evidence>
<protein>
    <submittedName>
        <fullName evidence="3">SGNH/GDSL hydrolase family protein</fullName>
    </submittedName>
</protein>
<keyword evidence="3" id="KW-0378">Hydrolase</keyword>
<evidence type="ECO:0000313" key="4">
    <source>
        <dbReference type="Proteomes" id="UP001200642"/>
    </source>
</evidence>
<proteinExistence type="predicted"/>
<comment type="caution">
    <text evidence="3">The sequence shown here is derived from an EMBL/GenBank/DDBJ whole genome shotgun (WGS) entry which is preliminary data.</text>
</comment>
<feature type="signal peptide" evidence="1">
    <location>
        <begin position="1"/>
        <end position="18"/>
    </location>
</feature>
<dbReference type="CDD" id="cd00229">
    <property type="entry name" value="SGNH_hydrolase"/>
    <property type="match status" value="1"/>
</dbReference>
<reference evidence="3" key="1">
    <citation type="submission" date="2023-02" db="EMBL/GenBank/DDBJ databases">
        <title>Genome of Flavobacteriaceae gen. nov. sp. strain F89.</title>
        <authorList>
            <person name="Wang Y."/>
        </authorList>
    </citation>
    <scope>NUCLEOTIDE SEQUENCE</scope>
    <source>
        <strain evidence="3">F89</strain>
    </source>
</reference>
<dbReference type="RefSeq" id="WP_317903224.1">
    <property type="nucleotide sequence ID" value="NZ_JAIRBC010000024.1"/>
</dbReference>
<dbReference type="InterPro" id="IPR013830">
    <property type="entry name" value="SGNH_hydro"/>
</dbReference>
<dbReference type="Pfam" id="PF13472">
    <property type="entry name" value="Lipase_GDSL_2"/>
    <property type="match status" value="1"/>
</dbReference>
<keyword evidence="1" id="KW-0732">Signal</keyword>
<name>A0AAE3EWC1_9FLAO</name>
<dbReference type="InterPro" id="IPR051532">
    <property type="entry name" value="Ester_Hydrolysis_Enzymes"/>
</dbReference>
<gene>
    <name evidence="3" type="ORF">K8352_15090</name>
</gene>
<dbReference type="InterPro" id="IPR036514">
    <property type="entry name" value="SGNH_hydro_sf"/>
</dbReference>
<dbReference type="AlphaFoldDB" id="A0AAE3EWC1"/>
<dbReference type="Gene3D" id="3.40.50.1110">
    <property type="entry name" value="SGNH hydrolase"/>
    <property type="match status" value="1"/>
</dbReference>
<feature type="chain" id="PRO_5042109043" evidence="1">
    <location>
        <begin position="19"/>
        <end position="339"/>
    </location>
</feature>
<organism evidence="3 4">
    <name type="scientific">Cerina litoralis</name>
    <dbReference type="NCBI Taxonomy" id="2874477"/>
    <lineage>
        <taxon>Bacteria</taxon>
        <taxon>Pseudomonadati</taxon>
        <taxon>Bacteroidota</taxon>
        <taxon>Flavobacteriia</taxon>
        <taxon>Flavobacteriales</taxon>
        <taxon>Flavobacteriaceae</taxon>
        <taxon>Cerina</taxon>
    </lineage>
</organism>
<accession>A0AAE3EWC1</accession>
<dbReference type="Proteomes" id="UP001200642">
    <property type="component" value="Unassembled WGS sequence"/>
</dbReference>
<dbReference type="EMBL" id="JAIRBC010000024">
    <property type="protein sequence ID" value="MCG2462083.1"/>
    <property type="molecule type" value="Genomic_DNA"/>
</dbReference>
<keyword evidence="4" id="KW-1185">Reference proteome</keyword>
<evidence type="ECO:0000256" key="1">
    <source>
        <dbReference type="SAM" id="SignalP"/>
    </source>
</evidence>
<evidence type="ECO:0000313" key="3">
    <source>
        <dbReference type="EMBL" id="MCG2462083.1"/>
    </source>
</evidence>
<sequence>MRLFLLVLFIIGVSTSSATRYCNSAPGHPLSLLSDSILPTDKQDKYDFSTEKIINDLGEFDLIINDSTIIFDSAYGKIDAPLHYGRSLNDFNFDGIYKIIDIRNQSYYFRFGWVTFKNDQTIFSNIKWLKEDVPESGNYKILTIDLKFKQHGHISLCTIGDSQTWWNCANNLRLELNNNLPDLFFVGSRTDINGYPHEGEGGNRTNQVLDRINYIPKADYYTLLIGTNDWQDSIDSAFKNTIQICNILLKKYPQSKILYLTPIPTTNTVRDQFNTKLEERLTTTFKANKSIDVVDIGGKMRENLDWSKVYLLKDGLHENPDGVKVMAELIAIIIKSERK</sequence>